<dbReference type="InterPro" id="IPR000537">
    <property type="entry name" value="UbiA_prenyltransferase"/>
</dbReference>
<dbReference type="NCBIfam" id="TIGR01473">
    <property type="entry name" value="cyoE_ctaB"/>
    <property type="match status" value="1"/>
</dbReference>
<evidence type="ECO:0000256" key="8">
    <source>
        <dbReference type="ARBA" id="ARBA00023133"/>
    </source>
</evidence>
<dbReference type="GO" id="GO:0008495">
    <property type="term" value="F:protoheme IX farnesyltransferase activity"/>
    <property type="evidence" value="ECO:0007669"/>
    <property type="project" value="UniProtKB-UniRule"/>
</dbReference>
<keyword evidence="16" id="KW-1185">Reference proteome</keyword>
<keyword evidence="8 14" id="KW-0350">Heme biosynthesis</keyword>
<dbReference type="UniPathway" id="UPA00834">
    <property type="reaction ID" value="UER00712"/>
</dbReference>
<evidence type="ECO:0000313" key="16">
    <source>
        <dbReference type="Proteomes" id="UP000324974"/>
    </source>
</evidence>
<comment type="function">
    <text evidence="14">Converts heme B (protoheme IX) to heme O by substitution of the vinyl group on carbon 2 of heme B porphyrin ring with a hydroxyethyl farnesyl side group.</text>
</comment>
<feature type="transmembrane region" description="Helical" evidence="14">
    <location>
        <begin position="289"/>
        <end position="306"/>
    </location>
</feature>
<evidence type="ECO:0000256" key="9">
    <source>
        <dbReference type="ARBA" id="ARBA00023136"/>
    </source>
</evidence>
<dbReference type="Gene3D" id="1.10.357.140">
    <property type="entry name" value="UbiA prenyltransferase"/>
    <property type="match status" value="1"/>
</dbReference>
<feature type="transmembrane region" description="Helical" evidence="14">
    <location>
        <begin position="129"/>
        <end position="146"/>
    </location>
</feature>
<dbReference type="HAMAP" id="MF_00154">
    <property type="entry name" value="CyoE_CtaB"/>
    <property type="match status" value="1"/>
</dbReference>
<dbReference type="GO" id="GO:0048034">
    <property type="term" value="P:heme O biosynthetic process"/>
    <property type="evidence" value="ECO:0007669"/>
    <property type="project" value="UniProtKB-UniRule"/>
</dbReference>
<evidence type="ECO:0000256" key="12">
    <source>
        <dbReference type="ARBA" id="ARBA00042475"/>
    </source>
</evidence>
<evidence type="ECO:0000256" key="13">
    <source>
        <dbReference type="ARBA" id="ARBA00047690"/>
    </source>
</evidence>
<evidence type="ECO:0000313" key="15">
    <source>
        <dbReference type="EMBL" id="QEL15376.1"/>
    </source>
</evidence>
<evidence type="ECO:0000256" key="14">
    <source>
        <dbReference type="HAMAP-Rule" id="MF_00154"/>
    </source>
</evidence>
<evidence type="ECO:0000256" key="11">
    <source>
        <dbReference type="ARBA" id="ARBA00040810"/>
    </source>
</evidence>
<comment type="catalytic activity">
    <reaction evidence="13 14">
        <text>heme b + (2E,6E)-farnesyl diphosphate + H2O = Fe(II)-heme o + diphosphate</text>
        <dbReference type="Rhea" id="RHEA:28070"/>
        <dbReference type="ChEBI" id="CHEBI:15377"/>
        <dbReference type="ChEBI" id="CHEBI:33019"/>
        <dbReference type="ChEBI" id="CHEBI:60344"/>
        <dbReference type="ChEBI" id="CHEBI:60530"/>
        <dbReference type="ChEBI" id="CHEBI:175763"/>
        <dbReference type="EC" id="2.5.1.141"/>
    </reaction>
</comment>
<gene>
    <name evidence="15" type="primary">cyoE_2</name>
    <name evidence="14" type="synonym">ctaB</name>
    <name evidence="15" type="ORF">PX52LOC_02291</name>
</gene>
<feature type="transmembrane region" description="Helical" evidence="14">
    <location>
        <begin position="224"/>
        <end position="244"/>
    </location>
</feature>
<evidence type="ECO:0000256" key="6">
    <source>
        <dbReference type="ARBA" id="ARBA00022692"/>
    </source>
</evidence>
<dbReference type="OrthoDB" id="9814417at2"/>
<proteinExistence type="inferred from homology"/>
<dbReference type="InterPro" id="IPR006369">
    <property type="entry name" value="Protohaem_IX_farnesylTrfase"/>
</dbReference>
<dbReference type="Proteomes" id="UP000324974">
    <property type="component" value="Chromosome"/>
</dbReference>
<dbReference type="EMBL" id="CP042425">
    <property type="protein sequence ID" value="QEL15376.1"/>
    <property type="molecule type" value="Genomic_DNA"/>
</dbReference>
<evidence type="ECO:0000256" key="5">
    <source>
        <dbReference type="ARBA" id="ARBA00022679"/>
    </source>
</evidence>
<keyword evidence="6 14" id="KW-0812">Transmembrane</keyword>
<keyword evidence="4 14" id="KW-1003">Cell membrane</keyword>
<dbReference type="RefSeq" id="WP_149110197.1">
    <property type="nucleotide sequence ID" value="NZ_CP042425.1"/>
</dbReference>
<evidence type="ECO:0000256" key="4">
    <source>
        <dbReference type="ARBA" id="ARBA00022475"/>
    </source>
</evidence>
<protein>
    <recommendedName>
        <fullName evidence="11 14">Protoheme IX farnesyltransferase</fullName>
        <ecNumber evidence="3 14">2.5.1.141</ecNumber>
    </recommendedName>
    <alternativeName>
        <fullName evidence="12 14">Heme B farnesyltransferase</fullName>
    </alternativeName>
    <alternativeName>
        <fullName evidence="10 14">Heme O synthase</fullName>
    </alternativeName>
</protein>
<sequence>MPATATLPRTLTAPAMSEVRTRFADYLELTKPKIAMMALVTVAVGYFLGAAPSANIAVLLHTLIGAGLVAAGGSALNHWLERRADSQMHRTLNRPLPGGRMRPAEVFSFGVTLAIVGVVYLLVAVPHSSAAIAAAATGFLYVAVYTPLKRVTAWNTVVGAIPGALPPVIGWCAARGTISADAVCLFAILFVWQLPHFYSIAFLHRTDYARGGMKMLPCVERPDGFWTGVASVATAALLLAVGLTPFFFGSARWLFLVGSALLGVWFLARTVRFAKLRNDRTARSVLRGSLVYLAGVMALLVIDWMLPRYLG</sequence>
<evidence type="ECO:0000256" key="10">
    <source>
        <dbReference type="ARBA" id="ARBA00030253"/>
    </source>
</evidence>
<keyword evidence="7 14" id="KW-1133">Transmembrane helix</keyword>
<dbReference type="EC" id="2.5.1.141" evidence="3 14"/>
<evidence type="ECO:0000256" key="2">
    <source>
        <dbReference type="ARBA" id="ARBA00004919"/>
    </source>
</evidence>
<name>A0A5C1ABI0_9BACT</name>
<dbReference type="InterPro" id="IPR044878">
    <property type="entry name" value="UbiA_sf"/>
</dbReference>
<accession>A0A5C1ABI0</accession>
<evidence type="ECO:0000256" key="7">
    <source>
        <dbReference type="ARBA" id="ARBA00022989"/>
    </source>
</evidence>
<comment type="similarity">
    <text evidence="14">Belongs to the UbiA prenyltransferase family. Protoheme IX farnesyltransferase subfamily.</text>
</comment>
<dbReference type="Pfam" id="PF01040">
    <property type="entry name" value="UbiA"/>
    <property type="match status" value="1"/>
</dbReference>
<dbReference type="PANTHER" id="PTHR43448:SF7">
    <property type="entry name" value="4-HYDROXYBENZOATE SOLANESYLTRANSFERASE"/>
    <property type="match status" value="1"/>
</dbReference>
<evidence type="ECO:0000256" key="1">
    <source>
        <dbReference type="ARBA" id="ARBA00004651"/>
    </source>
</evidence>
<feature type="transmembrane region" description="Helical" evidence="14">
    <location>
        <begin position="180"/>
        <end position="203"/>
    </location>
</feature>
<dbReference type="CDD" id="cd13957">
    <property type="entry name" value="PT_UbiA_Cox10"/>
    <property type="match status" value="1"/>
</dbReference>
<feature type="transmembrane region" description="Helical" evidence="14">
    <location>
        <begin position="250"/>
        <end position="268"/>
    </location>
</feature>
<evidence type="ECO:0000256" key="3">
    <source>
        <dbReference type="ARBA" id="ARBA00012292"/>
    </source>
</evidence>
<dbReference type="AlphaFoldDB" id="A0A5C1ABI0"/>
<feature type="transmembrane region" description="Helical" evidence="14">
    <location>
        <begin position="153"/>
        <end position="174"/>
    </location>
</feature>
<feature type="transmembrane region" description="Helical" evidence="14">
    <location>
        <begin position="101"/>
        <end position="123"/>
    </location>
</feature>
<feature type="transmembrane region" description="Helical" evidence="14">
    <location>
        <begin position="58"/>
        <end position="80"/>
    </location>
</feature>
<keyword evidence="9 14" id="KW-0472">Membrane</keyword>
<feature type="transmembrane region" description="Helical" evidence="14">
    <location>
        <begin position="34"/>
        <end position="52"/>
    </location>
</feature>
<comment type="miscellaneous">
    <text evidence="14">Carbon 2 of the heme B porphyrin ring is defined according to the Fischer nomenclature.</text>
</comment>
<organism evidence="15 16">
    <name type="scientific">Limnoglobus roseus</name>
    <dbReference type="NCBI Taxonomy" id="2598579"/>
    <lineage>
        <taxon>Bacteria</taxon>
        <taxon>Pseudomonadati</taxon>
        <taxon>Planctomycetota</taxon>
        <taxon>Planctomycetia</taxon>
        <taxon>Gemmatales</taxon>
        <taxon>Gemmataceae</taxon>
        <taxon>Limnoglobus</taxon>
    </lineage>
</organism>
<dbReference type="KEGG" id="lrs:PX52LOC_02291"/>
<comment type="subcellular location">
    <subcellularLocation>
        <location evidence="1 14">Cell membrane</location>
        <topology evidence="1 14">Multi-pass membrane protein</topology>
    </subcellularLocation>
</comment>
<keyword evidence="5 14" id="KW-0808">Transferase</keyword>
<dbReference type="GO" id="GO:0005886">
    <property type="term" value="C:plasma membrane"/>
    <property type="evidence" value="ECO:0007669"/>
    <property type="project" value="UniProtKB-SubCell"/>
</dbReference>
<dbReference type="PANTHER" id="PTHR43448">
    <property type="entry name" value="PROTOHEME IX FARNESYLTRANSFERASE, MITOCHONDRIAL"/>
    <property type="match status" value="1"/>
</dbReference>
<reference evidence="16" key="1">
    <citation type="submission" date="2019-08" db="EMBL/GenBank/DDBJ databases">
        <title>Limnoglobus roseus gen. nov., sp. nov., a novel freshwater planctomycete with a giant genome from the family Gemmataceae.</title>
        <authorList>
            <person name="Kulichevskaya I.S."/>
            <person name="Naumoff D.G."/>
            <person name="Miroshnikov K."/>
            <person name="Ivanova A."/>
            <person name="Philippov D.A."/>
            <person name="Hakobyan A."/>
            <person name="Rijpstra I.C."/>
            <person name="Sinninghe Damste J.S."/>
            <person name="Liesack W."/>
            <person name="Dedysh S.N."/>
        </authorList>
    </citation>
    <scope>NUCLEOTIDE SEQUENCE [LARGE SCALE GENOMIC DNA]</scope>
    <source>
        <strain evidence="16">PX52</strain>
    </source>
</reference>
<comment type="pathway">
    <text evidence="2 14">Porphyrin-containing compound metabolism; heme O biosynthesis; heme O from protoheme: step 1/1.</text>
</comment>